<dbReference type="EMBL" id="BPLQ01010645">
    <property type="protein sequence ID" value="GIY52232.1"/>
    <property type="molecule type" value="Genomic_DNA"/>
</dbReference>
<comment type="caution">
    <text evidence="1">The sequence shown here is derived from an EMBL/GenBank/DDBJ whole genome shotgun (WGS) entry which is preliminary data.</text>
</comment>
<reference evidence="1 2" key="1">
    <citation type="submission" date="2021-06" db="EMBL/GenBank/DDBJ databases">
        <title>Caerostris darwini draft genome.</title>
        <authorList>
            <person name="Kono N."/>
            <person name="Arakawa K."/>
        </authorList>
    </citation>
    <scope>NUCLEOTIDE SEQUENCE [LARGE SCALE GENOMIC DNA]</scope>
</reference>
<dbReference type="Proteomes" id="UP001054837">
    <property type="component" value="Unassembled WGS sequence"/>
</dbReference>
<protein>
    <submittedName>
        <fullName evidence="1">Uncharacterized protein</fullName>
    </submittedName>
</protein>
<dbReference type="AlphaFoldDB" id="A0AAV4U3C4"/>
<evidence type="ECO:0000313" key="2">
    <source>
        <dbReference type="Proteomes" id="UP001054837"/>
    </source>
</evidence>
<gene>
    <name evidence="1" type="ORF">CDAR_606771</name>
</gene>
<sequence>MFRWKSLGTALFRARRKLQIVQLIPVIYPQLIERKSLSILTPFGADKLNDLPSACSYVSTLNRNLWKLRSPGLLERLPAYVNRKHAIKLAETPAKFFSARKIDDKTTFANTVQNAPYYAPSLIPVPGNQHPSHVNSNHFTNDIFNIPHDHISNFYSSRNY</sequence>
<proteinExistence type="predicted"/>
<accession>A0AAV4U3C4</accession>
<evidence type="ECO:0000313" key="1">
    <source>
        <dbReference type="EMBL" id="GIY52232.1"/>
    </source>
</evidence>
<name>A0AAV4U3C4_9ARAC</name>
<keyword evidence="2" id="KW-1185">Reference proteome</keyword>
<organism evidence="1 2">
    <name type="scientific">Caerostris darwini</name>
    <dbReference type="NCBI Taxonomy" id="1538125"/>
    <lineage>
        <taxon>Eukaryota</taxon>
        <taxon>Metazoa</taxon>
        <taxon>Ecdysozoa</taxon>
        <taxon>Arthropoda</taxon>
        <taxon>Chelicerata</taxon>
        <taxon>Arachnida</taxon>
        <taxon>Araneae</taxon>
        <taxon>Araneomorphae</taxon>
        <taxon>Entelegynae</taxon>
        <taxon>Araneoidea</taxon>
        <taxon>Araneidae</taxon>
        <taxon>Caerostris</taxon>
    </lineage>
</organism>